<keyword evidence="6" id="KW-1185">Reference proteome</keyword>
<dbReference type="PROSITE" id="PS51140">
    <property type="entry name" value="CUE"/>
    <property type="match status" value="1"/>
</dbReference>
<dbReference type="GeneID" id="24129546"/>
<feature type="compositionally biased region" description="Acidic residues" evidence="1">
    <location>
        <begin position="188"/>
        <end position="197"/>
    </location>
</feature>
<dbReference type="GO" id="GO:0031267">
    <property type="term" value="F:small GTPase binding"/>
    <property type="evidence" value="ECO:0007669"/>
    <property type="project" value="TreeGrafter"/>
</dbReference>
<dbReference type="Proteomes" id="UP000030745">
    <property type="component" value="Unassembled WGS sequence"/>
</dbReference>
<evidence type="ECO:0000259" key="2">
    <source>
        <dbReference type="PROSITE" id="PS50195"/>
    </source>
</evidence>
<dbReference type="Gene3D" id="3.30.1520.10">
    <property type="entry name" value="Phox-like domain"/>
    <property type="match status" value="1"/>
</dbReference>
<feature type="domain" description="CUE" evidence="3">
    <location>
        <begin position="106"/>
        <end position="149"/>
    </location>
</feature>
<dbReference type="GO" id="GO:0005085">
    <property type="term" value="F:guanyl-nucleotide exchange factor activity"/>
    <property type="evidence" value="ECO:0007669"/>
    <property type="project" value="InterPro"/>
</dbReference>
<dbReference type="InterPro" id="IPR036871">
    <property type="entry name" value="PX_dom_sf"/>
</dbReference>
<dbReference type="Pfam" id="PF02204">
    <property type="entry name" value="VPS9"/>
    <property type="match status" value="1"/>
</dbReference>
<evidence type="ECO:0000313" key="6">
    <source>
        <dbReference type="Proteomes" id="UP000030745"/>
    </source>
</evidence>
<dbReference type="PANTHER" id="PTHR23101:SF25">
    <property type="entry name" value="GTPASE-ACTIVATING PROTEIN AND VPS9 DOMAIN-CONTAINING PROTEIN 1"/>
    <property type="match status" value="1"/>
</dbReference>
<dbReference type="OrthoDB" id="21085at2759"/>
<dbReference type="SUPFAM" id="SSF109993">
    <property type="entry name" value="VPS9 domain"/>
    <property type="match status" value="1"/>
</dbReference>
<dbReference type="GO" id="GO:0035091">
    <property type="term" value="F:phosphatidylinositol binding"/>
    <property type="evidence" value="ECO:0007669"/>
    <property type="project" value="InterPro"/>
</dbReference>
<dbReference type="SMART" id="SM00167">
    <property type="entry name" value="VPS9"/>
    <property type="match status" value="1"/>
</dbReference>
<gene>
    <name evidence="5" type="ORF">SPRG_07260</name>
</gene>
<dbReference type="GO" id="GO:0030139">
    <property type="term" value="C:endocytic vesicle"/>
    <property type="evidence" value="ECO:0007669"/>
    <property type="project" value="TreeGrafter"/>
</dbReference>
<dbReference type="InterPro" id="IPR037191">
    <property type="entry name" value="VPS9_dom_sf"/>
</dbReference>
<dbReference type="Pfam" id="PF02845">
    <property type="entry name" value="CUE"/>
    <property type="match status" value="1"/>
</dbReference>
<sequence>MAKLAHNSVFYGVFPETFHFTVFLSSVGNLQSESAPELAIDQIESLLSMAFRPGEARRMMTKAEEAKAKAKLLLPPWMRSSSDHVKSAMRKRTESMSASTESREAIIARCLAMLTSIFPSWEEDSLRTILEAHEYVIDDTITTVLRMEEEEEEASKRLSFYEPPKHLRYTPKHPIPDDFLRVPGYLEPEGDGDTDADDAGRESIDDFDMASSRTLLPLTSTIAEDDGTIYGKEFAGATSADDEAKLPPPTDAPEARVAFVDPNANPEVLQQKKTRPKSRTDTLFSQLTVIKRSKLDIVGAEDRIRTREPHRVLDCLSKASVLYRNGLISSIELETLRSLILRKMQPTKMLMDTSVNMNAETITDHEWNGLVLKAKGLRQALSIRIIKTFLVGQHTEYEIRTNDLETGVVVVTRKRFRELHKLHRKLSPLSARVSAFPFPTRHTVSKKEDWRLASQRQPLLEAYLRLVASLVTPSPLTSDRATALQMLQSFLNLPSPSTLSSKTTLPWTRVLRVYAFHVLNDGTTPEGKVLKKMTIQSLDDLGDCLDNVQAYMLEHRFQDMKALLPLPPDDDDVLHEWISDAIRHEVEEMVCIPVLPSLLSRLQASVADRERVVLGHMSALRAKPQSFFGIPLHRISVSSWVRPIETLRDVDAMTLPLDKHRRLVEAAMLVHIVYQEEHDGADVLSGDDFLPVFIYVIVQSRLGTPVALLQALNVLCDPEKRIGQNGYYLASYEAALEHLASPNCLTSLACADEAGDGQ</sequence>
<dbReference type="STRING" id="695850.A0A067CBU6"/>
<dbReference type="PROSITE" id="PS51205">
    <property type="entry name" value="VPS9"/>
    <property type="match status" value="1"/>
</dbReference>
<dbReference type="CDD" id="cd06093">
    <property type="entry name" value="PX_domain"/>
    <property type="match status" value="1"/>
</dbReference>
<feature type="domain" description="PX" evidence="2">
    <location>
        <begin position="375"/>
        <end position="497"/>
    </location>
</feature>
<dbReference type="SUPFAM" id="SSF64268">
    <property type="entry name" value="PX domain"/>
    <property type="match status" value="1"/>
</dbReference>
<evidence type="ECO:0000313" key="5">
    <source>
        <dbReference type="EMBL" id="KDO27983.1"/>
    </source>
</evidence>
<dbReference type="Gene3D" id="1.20.1050.80">
    <property type="entry name" value="VPS9 domain"/>
    <property type="match status" value="1"/>
</dbReference>
<dbReference type="EMBL" id="KK583214">
    <property type="protein sequence ID" value="KDO27983.1"/>
    <property type="molecule type" value="Genomic_DNA"/>
</dbReference>
<dbReference type="InterPro" id="IPR003123">
    <property type="entry name" value="VPS9"/>
</dbReference>
<reference evidence="5 6" key="1">
    <citation type="journal article" date="2013" name="PLoS Genet.">
        <title>Distinctive expansion of potential virulence genes in the genome of the oomycete fish pathogen Saprolegnia parasitica.</title>
        <authorList>
            <person name="Jiang R.H."/>
            <person name="de Bruijn I."/>
            <person name="Haas B.J."/>
            <person name="Belmonte R."/>
            <person name="Lobach L."/>
            <person name="Christie J."/>
            <person name="van den Ackerveken G."/>
            <person name="Bottin A."/>
            <person name="Bulone V."/>
            <person name="Diaz-Moreno S.M."/>
            <person name="Dumas B."/>
            <person name="Fan L."/>
            <person name="Gaulin E."/>
            <person name="Govers F."/>
            <person name="Grenville-Briggs L.J."/>
            <person name="Horner N.R."/>
            <person name="Levin J.Z."/>
            <person name="Mammella M."/>
            <person name="Meijer H.J."/>
            <person name="Morris P."/>
            <person name="Nusbaum C."/>
            <person name="Oome S."/>
            <person name="Phillips A.J."/>
            <person name="van Rooyen D."/>
            <person name="Rzeszutek E."/>
            <person name="Saraiva M."/>
            <person name="Secombes C.J."/>
            <person name="Seidl M.F."/>
            <person name="Snel B."/>
            <person name="Stassen J.H."/>
            <person name="Sykes S."/>
            <person name="Tripathy S."/>
            <person name="van den Berg H."/>
            <person name="Vega-Arreguin J.C."/>
            <person name="Wawra S."/>
            <person name="Young S.K."/>
            <person name="Zeng Q."/>
            <person name="Dieguez-Uribeondo J."/>
            <person name="Russ C."/>
            <person name="Tyler B.M."/>
            <person name="van West P."/>
        </authorList>
    </citation>
    <scope>NUCLEOTIDE SEQUENCE [LARGE SCALE GENOMIC DNA]</scope>
    <source>
        <strain evidence="5 6">CBS 223.65</strain>
    </source>
</reference>
<dbReference type="InterPro" id="IPR045046">
    <property type="entry name" value="Vps9-like"/>
</dbReference>
<dbReference type="PROSITE" id="PS50195">
    <property type="entry name" value="PX"/>
    <property type="match status" value="1"/>
</dbReference>
<proteinExistence type="predicted"/>
<dbReference type="InterPro" id="IPR001683">
    <property type="entry name" value="PX_dom"/>
</dbReference>
<name>A0A067CBU6_SAPPC</name>
<evidence type="ECO:0000259" key="4">
    <source>
        <dbReference type="PROSITE" id="PS51205"/>
    </source>
</evidence>
<dbReference type="InterPro" id="IPR003892">
    <property type="entry name" value="CUE"/>
</dbReference>
<evidence type="ECO:0000259" key="3">
    <source>
        <dbReference type="PROSITE" id="PS51140"/>
    </source>
</evidence>
<dbReference type="Pfam" id="PF00787">
    <property type="entry name" value="PX"/>
    <property type="match status" value="1"/>
</dbReference>
<accession>A0A067CBU6</accession>
<evidence type="ECO:0000256" key="1">
    <source>
        <dbReference type="SAM" id="MobiDB-lite"/>
    </source>
</evidence>
<dbReference type="GO" id="GO:0043130">
    <property type="term" value="F:ubiquitin binding"/>
    <property type="evidence" value="ECO:0007669"/>
    <property type="project" value="InterPro"/>
</dbReference>
<dbReference type="GO" id="GO:0016192">
    <property type="term" value="P:vesicle-mediated transport"/>
    <property type="evidence" value="ECO:0007669"/>
    <property type="project" value="InterPro"/>
</dbReference>
<dbReference type="GO" id="GO:0005829">
    <property type="term" value="C:cytosol"/>
    <property type="evidence" value="ECO:0007669"/>
    <property type="project" value="TreeGrafter"/>
</dbReference>
<dbReference type="RefSeq" id="XP_012201432.1">
    <property type="nucleotide sequence ID" value="XM_012346042.1"/>
</dbReference>
<protein>
    <recommendedName>
        <fullName evidence="7">VPS9 domain-containing protein</fullName>
    </recommendedName>
</protein>
<dbReference type="PANTHER" id="PTHR23101">
    <property type="entry name" value="RAB GDP/GTP EXCHANGE FACTOR"/>
    <property type="match status" value="1"/>
</dbReference>
<dbReference type="CDD" id="cd14279">
    <property type="entry name" value="CUE"/>
    <property type="match status" value="1"/>
</dbReference>
<organism evidence="5 6">
    <name type="scientific">Saprolegnia parasitica (strain CBS 223.65)</name>
    <dbReference type="NCBI Taxonomy" id="695850"/>
    <lineage>
        <taxon>Eukaryota</taxon>
        <taxon>Sar</taxon>
        <taxon>Stramenopiles</taxon>
        <taxon>Oomycota</taxon>
        <taxon>Saprolegniomycetes</taxon>
        <taxon>Saprolegniales</taxon>
        <taxon>Saprolegniaceae</taxon>
        <taxon>Saprolegnia</taxon>
    </lineage>
</organism>
<feature type="region of interest" description="Disordered" evidence="1">
    <location>
        <begin position="182"/>
        <end position="202"/>
    </location>
</feature>
<dbReference type="VEuPathDB" id="FungiDB:SPRG_07260"/>
<dbReference type="AlphaFoldDB" id="A0A067CBU6"/>
<dbReference type="KEGG" id="spar:SPRG_07260"/>
<evidence type="ECO:0008006" key="7">
    <source>
        <dbReference type="Google" id="ProtNLM"/>
    </source>
</evidence>
<feature type="domain" description="VPS9" evidence="4">
    <location>
        <begin position="607"/>
        <end position="748"/>
    </location>
</feature>
<dbReference type="OMA" id="KPQSYFG"/>
<dbReference type="Gene3D" id="1.10.8.10">
    <property type="entry name" value="DNA helicase RuvA subunit, C-terminal domain"/>
    <property type="match status" value="1"/>
</dbReference>